<reference evidence="2" key="1">
    <citation type="submission" date="2020-03" db="EMBL/GenBank/DDBJ databases">
        <authorList>
            <person name="Guo F."/>
        </authorList>
    </citation>
    <scope>NUCLEOTIDE SEQUENCE</scope>
    <source>
        <strain evidence="2">JCM 30134</strain>
    </source>
</reference>
<dbReference type="InterPro" id="IPR050483">
    <property type="entry name" value="CoA-transferase_III_domain"/>
</dbReference>
<dbReference type="InterPro" id="IPR044855">
    <property type="entry name" value="CoA-Trfase_III_dom3_sf"/>
</dbReference>
<evidence type="ECO:0000313" key="2">
    <source>
        <dbReference type="EMBL" id="NHO66198.1"/>
    </source>
</evidence>
<gene>
    <name evidence="2" type="ORF">G8770_11645</name>
</gene>
<evidence type="ECO:0000256" key="1">
    <source>
        <dbReference type="ARBA" id="ARBA00022679"/>
    </source>
</evidence>
<sequence>MPNLLEGIKVLELASYAAGPSAGVILSDFGADVIKIEPLTGDPWRHGHLIPPLPSSEIAYCNLIQNRNKKSVALDMKNPEAQKVFYNLVESADVLLSNCLPNVAEDLNVQYEKIKEINPRIIYAQINGYGEGGDEDNAPGYDGTGWYARSGLMEALRAKDGDPVPIPLGMGDMSTATALFASIMSGLYHRERTGEGSKVTTSLIENGVWSNAIPIQAELIDAGTLPKFAREDWPQPTMNAIYKTKDDRHIVIIQLNDRVLNDMYKVIGASHLIGDERFQDNVSRYKNHKILFNDIQAAIITMTLDEVIAALTSVRVTFSVVKQTRELPDDPQANAIGLWPEVEGMQGVRTVNSPINVSAVEKVKPKPAPEKVGGDTVSELKLIGYSDEDIQVLVAANAIGIAR</sequence>
<protein>
    <submittedName>
        <fullName evidence="2">CoA transferase</fullName>
    </submittedName>
</protein>
<dbReference type="PANTHER" id="PTHR48207:SF3">
    <property type="entry name" value="SUCCINATE--HYDROXYMETHYLGLUTARATE COA-TRANSFERASE"/>
    <property type="match status" value="1"/>
</dbReference>
<accession>A0A9E5JSX2</accession>
<dbReference type="InterPro" id="IPR003673">
    <property type="entry name" value="CoA-Trfase_fam_III"/>
</dbReference>
<organism evidence="2 3">
    <name type="scientific">Pseudomaricurvus hydrocarbonicus</name>
    <dbReference type="NCBI Taxonomy" id="1470433"/>
    <lineage>
        <taxon>Bacteria</taxon>
        <taxon>Pseudomonadati</taxon>
        <taxon>Pseudomonadota</taxon>
        <taxon>Gammaproteobacteria</taxon>
        <taxon>Cellvibrionales</taxon>
        <taxon>Cellvibrionaceae</taxon>
        <taxon>Pseudomaricurvus</taxon>
    </lineage>
</organism>
<dbReference type="Gene3D" id="3.40.50.10540">
    <property type="entry name" value="Crotonobetainyl-coa:carnitine coa-transferase, domain 1"/>
    <property type="match status" value="1"/>
</dbReference>
<proteinExistence type="predicted"/>
<keyword evidence="1 2" id="KW-0808">Transferase</keyword>
<evidence type="ECO:0000313" key="3">
    <source>
        <dbReference type="Proteomes" id="UP000787472"/>
    </source>
</evidence>
<dbReference type="Proteomes" id="UP000787472">
    <property type="component" value="Unassembled WGS sequence"/>
</dbReference>
<name>A0A9E5JSX2_9GAMM</name>
<dbReference type="SUPFAM" id="SSF89796">
    <property type="entry name" value="CoA-transferase family III (CaiB/BaiF)"/>
    <property type="match status" value="1"/>
</dbReference>
<dbReference type="Gene3D" id="3.30.1540.10">
    <property type="entry name" value="formyl-coa transferase, domain 3"/>
    <property type="match status" value="1"/>
</dbReference>
<dbReference type="InterPro" id="IPR023606">
    <property type="entry name" value="CoA-Trfase_III_dom_1_sf"/>
</dbReference>
<dbReference type="PANTHER" id="PTHR48207">
    <property type="entry name" value="SUCCINATE--HYDROXYMETHYLGLUTARATE COA-TRANSFERASE"/>
    <property type="match status" value="1"/>
</dbReference>
<dbReference type="AlphaFoldDB" id="A0A9E5JSX2"/>
<comment type="caution">
    <text evidence="2">The sequence shown here is derived from an EMBL/GenBank/DDBJ whole genome shotgun (WGS) entry which is preliminary data.</text>
</comment>
<keyword evidence="3" id="KW-1185">Reference proteome</keyword>
<dbReference type="Pfam" id="PF02515">
    <property type="entry name" value="CoA_transf_3"/>
    <property type="match status" value="1"/>
</dbReference>
<dbReference type="EMBL" id="JAAONZ010000007">
    <property type="protein sequence ID" value="NHO66198.1"/>
    <property type="molecule type" value="Genomic_DNA"/>
</dbReference>
<dbReference type="GO" id="GO:0008410">
    <property type="term" value="F:CoA-transferase activity"/>
    <property type="evidence" value="ECO:0007669"/>
    <property type="project" value="TreeGrafter"/>
</dbReference>
<dbReference type="RefSeq" id="WP_167186556.1">
    <property type="nucleotide sequence ID" value="NZ_JAAONZ010000007.1"/>
</dbReference>